<dbReference type="Pfam" id="PF14520">
    <property type="entry name" value="HHH_5"/>
    <property type="match status" value="1"/>
</dbReference>
<keyword evidence="2 6" id="KW-0227">DNA damage</keyword>
<dbReference type="Proteomes" id="UP001501410">
    <property type="component" value="Unassembled WGS sequence"/>
</dbReference>
<comment type="similarity">
    <text evidence="6">Belongs to the RuvA family.</text>
</comment>
<comment type="caution">
    <text evidence="6">Lacks conserved residue(s) required for the propagation of feature annotation.</text>
</comment>
<dbReference type="InterPro" id="IPR012340">
    <property type="entry name" value="NA-bd_OB-fold"/>
</dbReference>
<dbReference type="Pfam" id="PF07499">
    <property type="entry name" value="RuvA_C"/>
    <property type="match status" value="1"/>
</dbReference>
<dbReference type="SUPFAM" id="SSF50249">
    <property type="entry name" value="Nucleic acid-binding proteins"/>
    <property type="match status" value="1"/>
</dbReference>
<dbReference type="CDD" id="cd14332">
    <property type="entry name" value="UBA_RuvA_C"/>
    <property type="match status" value="1"/>
</dbReference>
<comment type="function">
    <text evidence="6">The RuvA-RuvB-RuvC complex processes Holliday junction (HJ) DNA during genetic recombination and DNA repair, while the RuvA-RuvB complex plays an important role in the rescue of blocked DNA replication forks via replication fork reversal (RFR). RuvA specifically binds to HJ cruciform DNA, conferring on it an open structure. The RuvB hexamer acts as an ATP-dependent pump, pulling dsDNA into and through the RuvAB complex. HJ branch migration allows RuvC to scan DNA until it finds its consensus sequence, where it cleaves and resolves the cruciform DNA.</text>
</comment>
<dbReference type="Gene3D" id="1.10.150.20">
    <property type="entry name" value="5' to 3' exonuclease, C-terminal subdomain"/>
    <property type="match status" value="1"/>
</dbReference>
<evidence type="ECO:0000256" key="2">
    <source>
        <dbReference type="ARBA" id="ARBA00022763"/>
    </source>
</evidence>
<comment type="domain">
    <text evidence="6">Has three domains with a flexible linker between the domains II and III and assumes an 'L' shape. Domain III is highly mobile and contacts RuvB.</text>
</comment>
<protein>
    <recommendedName>
        <fullName evidence="6">Holliday junction branch migration complex subunit RuvA</fullName>
    </recommendedName>
</protein>
<accession>A0ABP8MR42</accession>
<comment type="subcellular location">
    <subcellularLocation>
        <location evidence="6">Cytoplasm</location>
    </subcellularLocation>
</comment>
<dbReference type="InterPro" id="IPR011114">
    <property type="entry name" value="RuvA_C"/>
</dbReference>
<organism evidence="8 9">
    <name type="scientific">Rurimicrobium arvi</name>
    <dbReference type="NCBI Taxonomy" id="2049916"/>
    <lineage>
        <taxon>Bacteria</taxon>
        <taxon>Pseudomonadati</taxon>
        <taxon>Bacteroidota</taxon>
        <taxon>Chitinophagia</taxon>
        <taxon>Chitinophagales</taxon>
        <taxon>Chitinophagaceae</taxon>
        <taxon>Rurimicrobium</taxon>
    </lineage>
</organism>
<keyword evidence="1 6" id="KW-0963">Cytoplasm</keyword>
<reference evidence="9" key="1">
    <citation type="journal article" date="2019" name="Int. J. Syst. Evol. Microbiol.">
        <title>The Global Catalogue of Microorganisms (GCM) 10K type strain sequencing project: providing services to taxonomists for standard genome sequencing and annotation.</title>
        <authorList>
            <consortium name="The Broad Institute Genomics Platform"/>
            <consortium name="The Broad Institute Genome Sequencing Center for Infectious Disease"/>
            <person name="Wu L."/>
            <person name="Ma J."/>
        </authorList>
    </citation>
    <scope>NUCLEOTIDE SEQUENCE [LARGE SCALE GENOMIC DNA]</scope>
    <source>
        <strain evidence="9">JCM 31921</strain>
    </source>
</reference>
<dbReference type="SMART" id="SM00278">
    <property type="entry name" value="HhH1"/>
    <property type="match status" value="2"/>
</dbReference>
<evidence type="ECO:0000256" key="4">
    <source>
        <dbReference type="ARBA" id="ARBA00023172"/>
    </source>
</evidence>
<evidence type="ECO:0000313" key="8">
    <source>
        <dbReference type="EMBL" id="GAA4454528.1"/>
    </source>
</evidence>
<keyword evidence="5 6" id="KW-0234">DNA repair</keyword>
<dbReference type="SUPFAM" id="SSF46929">
    <property type="entry name" value="DNA helicase RuvA subunit, C-terminal domain"/>
    <property type="match status" value="1"/>
</dbReference>
<evidence type="ECO:0000256" key="1">
    <source>
        <dbReference type="ARBA" id="ARBA00022490"/>
    </source>
</evidence>
<dbReference type="InterPro" id="IPR013849">
    <property type="entry name" value="DNA_helicase_Holl-junc_RuvA_I"/>
</dbReference>
<evidence type="ECO:0000259" key="7">
    <source>
        <dbReference type="SMART" id="SM00278"/>
    </source>
</evidence>
<keyword evidence="4 6" id="KW-0233">DNA recombination</keyword>
<keyword evidence="3 6" id="KW-0238">DNA-binding</keyword>
<dbReference type="RefSeq" id="WP_344825312.1">
    <property type="nucleotide sequence ID" value="NZ_BAABEZ010000022.1"/>
</dbReference>
<evidence type="ECO:0000313" key="9">
    <source>
        <dbReference type="Proteomes" id="UP001501410"/>
    </source>
</evidence>
<evidence type="ECO:0000256" key="6">
    <source>
        <dbReference type="HAMAP-Rule" id="MF_00031"/>
    </source>
</evidence>
<feature type="region of interest" description="Domain III" evidence="6">
    <location>
        <begin position="146"/>
        <end position="194"/>
    </location>
</feature>
<feature type="domain" description="Helix-hairpin-helix DNA-binding motif class 1" evidence="7">
    <location>
        <begin position="72"/>
        <end position="91"/>
    </location>
</feature>
<comment type="subunit">
    <text evidence="6">Homotetramer. Forms an RuvA(8)-RuvB(12)-Holliday junction (HJ) complex. HJ DNA is sandwiched between 2 RuvA tetramers; dsDNA enters through RuvA and exits via RuvB. An RuvB hexamer assembles on each DNA strand where it exits the tetramer. Each RuvB hexamer is contacted by two RuvA subunits (via domain III) on 2 adjacent RuvB subunits; this complex drives branch migration. In the full resolvosome a probable DNA-RuvA(4)-RuvB(12)-RuvC(2) complex forms which resolves the HJ.</text>
</comment>
<dbReference type="SUPFAM" id="SSF47781">
    <property type="entry name" value="RuvA domain 2-like"/>
    <property type="match status" value="1"/>
</dbReference>
<comment type="caution">
    <text evidence="8">The sequence shown here is derived from an EMBL/GenBank/DDBJ whole genome shotgun (WGS) entry which is preliminary data.</text>
</comment>
<dbReference type="HAMAP" id="MF_00031">
    <property type="entry name" value="DNA_HJ_migration_RuvA"/>
    <property type="match status" value="1"/>
</dbReference>
<sequence>MFAYLEGKITHKSPSLLFIDVNGVGYEVHITLRTFDQIRHLEQVRLYTHLKVSEDGWTLFGFSDTYEKDTFRQLIGVNGVGAGTARMILSALSPSELERAIVSGQSNVLEKIKGIGAKTAQRIILELKGKLSVPATVAGSDNSAPVHNTNANDALIALMNLGINKSAAETALKKVKDGDQLPVEELVREAFRNL</sequence>
<gene>
    <name evidence="6 8" type="primary">ruvA</name>
    <name evidence="8" type="ORF">GCM10023092_16680</name>
</gene>
<dbReference type="InterPro" id="IPR000085">
    <property type="entry name" value="RuvA"/>
</dbReference>
<dbReference type="InterPro" id="IPR036267">
    <property type="entry name" value="RuvA_C_sf"/>
</dbReference>
<name>A0ABP8MR42_9BACT</name>
<dbReference type="InterPro" id="IPR010994">
    <property type="entry name" value="RuvA_2-like"/>
</dbReference>
<dbReference type="Pfam" id="PF01330">
    <property type="entry name" value="RuvA_N"/>
    <property type="match status" value="1"/>
</dbReference>
<evidence type="ECO:0000256" key="3">
    <source>
        <dbReference type="ARBA" id="ARBA00023125"/>
    </source>
</evidence>
<dbReference type="EMBL" id="BAABEZ010000022">
    <property type="protein sequence ID" value="GAA4454528.1"/>
    <property type="molecule type" value="Genomic_DNA"/>
</dbReference>
<dbReference type="Gene3D" id="1.10.8.10">
    <property type="entry name" value="DNA helicase RuvA subunit, C-terminal domain"/>
    <property type="match status" value="1"/>
</dbReference>
<dbReference type="Gene3D" id="2.40.50.140">
    <property type="entry name" value="Nucleic acid-binding proteins"/>
    <property type="match status" value="1"/>
</dbReference>
<keyword evidence="9" id="KW-1185">Reference proteome</keyword>
<dbReference type="InterPro" id="IPR003583">
    <property type="entry name" value="Hlx-hairpin-Hlx_DNA-bd_motif"/>
</dbReference>
<evidence type="ECO:0000256" key="5">
    <source>
        <dbReference type="ARBA" id="ARBA00023204"/>
    </source>
</evidence>
<dbReference type="NCBIfam" id="TIGR00084">
    <property type="entry name" value="ruvA"/>
    <property type="match status" value="1"/>
</dbReference>
<proteinExistence type="inferred from homology"/>
<feature type="domain" description="Helix-hairpin-helix DNA-binding motif class 1" evidence="7">
    <location>
        <begin position="107"/>
        <end position="126"/>
    </location>
</feature>